<dbReference type="Proteomes" id="UP000541444">
    <property type="component" value="Unassembled WGS sequence"/>
</dbReference>
<name>A0A7J7N2A3_9MAGN</name>
<dbReference type="EMBL" id="JACGCM010001135">
    <property type="protein sequence ID" value="KAF6161247.1"/>
    <property type="molecule type" value="Genomic_DNA"/>
</dbReference>
<evidence type="ECO:0000313" key="2">
    <source>
        <dbReference type="EMBL" id="KAF6161247.1"/>
    </source>
</evidence>
<feature type="non-terminal residue" evidence="2">
    <location>
        <position position="113"/>
    </location>
</feature>
<gene>
    <name evidence="2" type="ORF">GIB67_009134</name>
</gene>
<organism evidence="2 3">
    <name type="scientific">Kingdonia uniflora</name>
    <dbReference type="NCBI Taxonomy" id="39325"/>
    <lineage>
        <taxon>Eukaryota</taxon>
        <taxon>Viridiplantae</taxon>
        <taxon>Streptophyta</taxon>
        <taxon>Embryophyta</taxon>
        <taxon>Tracheophyta</taxon>
        <taxon>Spermatophyta</taxon>
        <taxon>Magnoliopsida</taxon>
        <taxon>Ranunculales</taxon>
        <taxon>Circaeasteraceae</taxon>
        <taxon>Kingdonia</taxon>
    </lineage>
</organism>
<keyword evidence="3" id="KW-1185">Reference proteome</keyword>
<keyword evidence="1" id="KW-1133">Transmembrane helix</keyword>
<reference evidence="2 3" key="1">
    <citation type="journal article" date="2020" name="IScience">
        <title>Genome Sequencing of the Endangered Kingdonia uniflora (Circaeasteraceae, Ranunculales) Reveals Potential Mechanisms of Evolutionary Specialization.</title>
        <authorList>
            <person name="Sun Y."/>
            <person name="Deng T."/>
            <person name="Zhang A."/>
            <person name="Moore M.J."/>
            <person name="Landis J.B."/>
            <person name="Lin N."/>
            <person name="Zhang H."/>
            <person name="Zhang X."/>
            <person name="Huang J."/>
            <person name="Zhang X."/>
            <person name="Sun H."/>
            <person name="Wang H."/>
        </authorList>
    </citation>
    <scope>NUCLEOTIDE SEQUENCE [LARGE SCALE GENOMIC DNA]</scope>
    <source>
        <strain evidence="2">TB1705</strain>
        <tissue evidence="2">Leaf</tissue>
    </source>
</reference>
<sequence length="113" mass="13723">TKGRNLINRQTTHLKNRFYRHVFDLHKLRYLSFFHLCIYIYIQYISLINRLYITYIFNIYMYVRQHISHTSLLTFSIRMRIGSRVKLSPHNAVVLPPTRSRIFCPLQPFITFG</sequence>
<comment type="caution">
    <text evidence="2">The sequence shown here is derived from an EMBL/GenBank/DDBJ whole genome shotgun (WGS) entry which is preliminary data.</text>
</comment>
<keyword evidence="1" id="KW-0812">Transmembrane</keyword>
<proteinExistence type="predicted"/>
<protein>
    <submittedName>
        <fullName evidence="2">Uncharacterized protein</fullName>
    </submittedName>
</protein>
<feature type="transmembrane region" description="Helical" evidence="1">
    <location>
        <begin position="30"/>
        <end position="53"/>
    </location>
</feature>
<accession>A0A7J7N2A3</accession>
<dbReference type="AlphaFoldDB" id="A0A7J7N2A3"/>
<evidence type="ECO:0000256" key="1">
    <source>
        <dbReference type="SAM" id="Phobius"/>
    </source>
</evidence>
<keyword evidence="1" id="KW-0472">Membrane</keyword>
<evidence type="ECO:0000313" key="3">
    <source>
        <dbReference type="Proteomes" id="UP000541444"/>
    </source>
</evidence>